<sequence length="296" mass="31213">MLMHYAAPQAFNTLKRAFKGMFKRNKKPTATSQQQTSQTQPQPQQQSDYSTSAAASPPPTSQPPPLQSPTPTSDAVAPQIPPIESGSPLNSATEPSKSLPPTHPLATGQQEEPQEAVPQDHGAQPGLVVREESSAAPAPAPVVRSVDGAEDNQLKSDQADVGRVSPVEPGLTVDGTRSGAVSAVDDGSRAEESLKNDSAVEHEQGKMEESNVVTDDRPPPPPAKENVPPPTTTQQQPTPNGTPAQPHDTLNRTSSSEEKVAITMEEPPPIRAVRAAPGMSATSGPLEEFPEGYYPK</sequence>
<feature type="region of interest" description="Disordered" evidence="1">
    <location>
        <begin position="18"/>
        <end position="296"/>
    </location>
</feature>
<comment type="caution">
    <text evidence="2">The sequence shown here is derived from an EMBL/GenBank/DDBJ whole genome shotgun (WGS) entry which is preliminary data.</text>
</comment>
<feature type="compositionally biased region" description="Polar residues" evidence="1">
    <location>
        <begin position="87"/>
        <end position="96"/>
    </location>
</feature>
<proteinExistence type="predicted"/>
<name>A0AAV9P366_9PEZI</name>
<evidence type="ECO:0000313" key="2">
    <source>
        <dbReference type="EMBL" id="KAK5166821.1"/>
    </source>
</evidence>
<feature type="compositionally biased region" description="Basic and acidic residues" evidence="1">
    <location>
        <begin position="186"/>
        <end position="218"/>
    </location>
</feature>
<evidence type="ECO:0000256" key="1">
    <source>
        <dbReference type="SAM" id="MobiDB-lite"/>
    </source>
</evidence>
<feature type="compositionally biased region" description="Pro residues" evidence="1">
    <location>
        <begin position="219"/>
        <end position="231"/>
    </location>
</feature>
<dbReference type="GeneID" id="89928886"/>
<organism evidence="2 3">
    <name type="scientific">Saxophila tyrrhenica</name>
    <dbReference type="NCBI Taxonomy" id="1690608"/>
    <lineage>
        <taxon>Eukaryota</taxon>
        <taxon>Fungi</taxon>
        <taxon>Dikarya</taxon>
        <taxon>Ascomycota</taxon>
        <taxon>Pezizomycotina</taxon>
        <taxon>Dothideomycetes</taxon>
        <taxon>Dothideomycetidae</taxon>
        <taxon>Mycosphaerellales</taxon>
        <taxon>Extremaceae</taxon>
        <taxon>Saxophila</taxon>
    </lineage>
</organism>
<dbReference type="Proteomes" id="UP001337655">
    <property type="component" value="Unassembled WGS sequence"/>
</dbReference>
<dbReference type="RefSeq" id="XP_064656629.1">
    <property type="nucleotide sequence ID" value="XM_064804787.1"/>
</dbReference>
<accession>A0AAV9P366</accession>
<reference evidence="2 3" key="1">
    <citation type="submission" date="2023-08" db="EMBL/GenBank/DDBJ databases">
        <title>Black Yeasts Isolated from many extreme environments.</title>
        <authorList>
            <person name="Coleine C."/>
            <person name="Stajich J.E."/>
            <person name="Selbmann L."/>
        </authorList>
    </citation>
    <scope>NUCLEOTIDE SEQUENCE [LARGE SCALE GENOMIC DNA]</scope>
    <source>
        <strain evidence="2 3">CCFEE 5935</strain>
    </source>
</reference>
<feature type="compositionally biased region" description="Low complexity" evidence="1">
    <location>
        <begin position="28"/>
        <end position="55"/>
    </location>
</feature>
<feature type="compositionally biased region" description="Low complexity" evidence="1">
    <location>
        <begin position="232"/>
        <end position="246"/>
    </location>
</feature>
<dbReference type="EMBL" id="JAVRRT010000012">
    <property type="protein sequence ID" value="KAK5166821.1"/>
    <property type="molecule type" value="Genomic_DNA"/>
</dbReference>
<feature type="compositionally biased region" description="Basic residues" evidence="1">
    <location>
        <begin position="18"/>
        <end position="27"/>
    </location>
</feature>
<protein>
    <submittedName>
        <fullName evidence="2">Uncharacterized protein</fullName>
    </submittedName>
</protein>
<keyword evidence="3" id="KW-1185">Reference proteome</keyword>
<dbReference type="AlphaFoldDB" id="A0AAV9P366"/>
<feature type="compositionally biased region" description="Low complexity" evidence="1">
    <location>
        <begin position="134"/>
        <end position="146"/>
    </location>
</feature>
<gene>
    <name evidence="2" type="ORF">LTR77_007550</name>
</gene>
<evidence type="ECO:0000313" key="3">
    <source>
        <dbReference type="Proteomes" id="UP001337655"/>
    </source>
</evidence>
<feature type="compositionally biased region" description="Pro residues" evidence="1">
    <location>
        <begin position="56"/>
        <end position="68"/>
    </location>
</feature>